<dbReference type="EMBL" id="LT607750">
    <property type="protein sequence ID" value="SCG79291.1"/>
    <property type="molecule type" value="Genomic_DNA"/>
</dbReference>
<evidence type="ECO:0000313" key="2">
    <source>
        <dbReference type="EMBL" id="SCG79291.1"/>
    </source>
</evidence>
<proteinExistence type="predicted"/>
<feature type="region of interest" description="Disordered" evidence="1">
    <location>
        <begin position="233"/>
        <end position="274"/>
    </location>
</feature>
<keyword evidence="3" id="KW-1185">Reference proteome</keyword>
<accession>A0A1C5K9J4</accession>
<protein>
    <submittedName>
        <fullName evidence="2">Uncharacterized protein</fullName>
    </submittedName>
</protein>
<gene>
    <name evidence="2" type="ORF">GA0070609_5846</name>
</gene>
<feature type="region of interest" description="Disordered" evidence="1">
    <location>
        <begin position="73"/>
        <end position="141"/>
    </location>
</feature>
<evidence type="ECO:0000313" key="3">
    <source>
        <dbReference type="Proteomes" id="UP000198217"/>
    </source>
</evidence>
<sequence>MIGFCSFRRDNSSSSSHLCKLWRTGVRAGQTGYPPVVSLWRTRGTTRVLVHRPPGPPGCPRLSTGCPPVIHRLSPQGCGPAETARPASSPEPSTARPQADRPLGTTAPLSPGVHSVVPRVSPQAVGNRLRTERGCPPTVDNELWTTRRSGGRSRLRCCGLDLVEGQVPGAVDRPAARMNDPAWCPSARWSPQTRRAVGSERACAGRLRRQRTGRPEVPRVAVALWADPPWCPEGRRGGRVGHGNARPASWPGAVTSRAYATTGSVRRVRRRAAT</sequence>
<dbReference type="AlphaFoldDB" id="A0A1C5K9J4"/>
<reference evidence="2 3" key="1">
    <citation type="submission" date="2016-06" db="EMBL/GenBank/DDBJ databases">
        <authorList>
            <person name="Kjaerup R.B."/>
            <person name="Dalgaard T.S."/>
            <person name="Juul-Madsen H.R."/>
        </authorList>
    </citation>
    <scope>NUCLEOTIDE SEQUENCE [LARGE SCALE GENOMIC DNA]</scope>
    <source>
        <strain evidence="2 3">DSM 43904</strain>
    </source>
</reference>
<evidence type="ECO:0000256" key="1">
    <source>
        <dbReference type="SAM" id="MobiDB-lite"/>
    </source>
</evidence>
<name>A0A1C5K9J4_9ACTN</name>
<dbReference type="Proteomes" id="UP000198217">
    <property type="component" value="Chromosome I"/>
</dbReference>
<organism evidence="2 3">
    <name type="scientific">Micromonospora echinaurantiaca</name>
    <dbReference type="NCBI Taxonomy" id="47857"/>
    <lineage>
        <taxon>Bacteria</taxon>
        <taxon>Bacillati</taxon>
        <taxon>Actinomycetota</taxon>
        <taxon>Actinomycetes</taxon>
        <taxon>Micromonosporales</taxon>
        <taxon>Micromonosporaceae</taxon>
        <taxon>Micromonospora</taxon>
    </lineage>
</organism>